<keyword evidence="1" id="KW-0732">Signal</keyword>
<sequence length="123" mass="13690">MHLLEHVILWSCATTLPLEILANSKGYVKCPPPGRKNKNKIKPYCYVKVKDEASGKIFYNAFLPIKMFDRNANPVLSCTRENVAQLPGMCCTAKFTPVKYDTPGGRVVHRAPEASTTSQCAFL</sequence>
<gene>
    <name evidence="2" type="ORF">PGTUg99_001835</name>
    <name evidence="3" type="ORF">PGTUg99_030799</name>
</gene>
<evidence type="ECO:0000256" key="1">
    <source>
        <dbReference type="SAM" id="SignalP"/>
    </source>
</evidence>
<name>A0A5B0RV22_PUCGR</name>
<reference evidence="3 4" key="1">
    <citation type="submission" date="2019-05" db="EMBL/GenBank/DDBJ databases">
        <title>Emergence of the Ug99 lineage of the wheat stem rust pathogen through somatic hybridization.</title>
        <authorList>
            <person name="Li F."/>
            <person name="Upadhyaya N.M."/>
            <person name="Sperschneider J."/>
            <person name="Matny O."/>
            <person name="Nguyen-Phuc H."/>
            <person name="Mago R."/>
            <person name="Raley C."/>
            <person name="Miller M.E."/>
            <person name="Silverstein K.A.T."/>
            <person name="Henningsen E."/>
            <person name="Hirsch C.D."/>
            <person name="Visser B."/>
            <person name="Pretorius Z.A."/>
            <person name="Steffenson B.J."/>
            <person name="Schwessinger B."/>
            <person name="Dodds P.N."/>
            <person name="Figueroa M."/>
        </authorList>
    </citation>
    <scope>NUCLEOTIDE SEQUENCE [LARGE SCALE GENOMIC DNA]</scope>
    <source>
        <strain evidence="3 4">Ug99</strain>
    </source>
</reference>
<evidence type="ECO:0000313" key="4">
    <source>
        <dbReference type="Proteomes" id="UP000325313"/>
    </source>
</evidence>
<organism evidence="3 4">
    <name type="scientific">Puccinia graminis f. sp. tritici</name>
    <dbReference type="NCBI Taxonomy" id="56615"/>
    <lineage>
        <taxon>Eukaryota</taxon>
        <taxon>Fungi</taxon>
        <taxon>Dikarya</taxon>
        <taxon>Basidiomycota</taxon>
        <taxon>Pucciniomycotina</taxon>
        <taxon>Pucciniomycetes</taxon>
        <taxon>Pucciniales</taxon>
        <taxon>Pucciniaceae</taxon>
        <taxon>Puccinia</taxon>
    </lineage>
</organism>
<feature type="chain" id="PRO_5036138194" evidence="1">
    <location>
        <begin position="18"/>
        <end position="123"/>
    </location>
</feature>
<accession>A0A5B0RV22</accession>
<evidence type="ECO:0000313" key="2">
    <source>
        <dbReference type="EMBL" id="KAA1091771.1"/>
    </source>
</evidence>
<feature type="signal peptide" evidence="1">
    <location>
        <begin position="1"/>
        <end position="17"/>
    </location>
</feature>
<proteinExistence type="predicted"/>
<protein>
    <submittedName>
        <fullName evidence="3">Uncharacterized protein</fullName>
    </submittedName>
</protein>
<comment type="caution">
    <text evidence="3">The sequence shown here is derived from an EMBL/GenBank/DDBJ whole genome shotgun (WGS) entry which is preliminary data.</text>
</comment>
<dbReference type="EMBL" id="VDEP01000138">
    <property type="protein sequence ID" value="KAA1129129.1"/>
    <property type="molecule type" value="Genomic_DNA"/>
</dbReference>
<dbReference type="EMBL" id="VDEP01000382">
    <property type="protein sequence ID" value="KAA1091771.1"/>
    <property type="molecule type" value="Genomic_DNA"/>
</dbReference>
<dbReference type="AlphaFoldDB" id="A0A5B0RV22"/>
<dbReference type="Proteomes" id="UP000325313">
    <property type="component" value="Unassembled WGS sequence"/>
</dbReference>
<evidence type="ECO:0000313" key="3">
    <source>
        <dbReference type="EMBL" id="KAA1129129.1"/>
    </source>
</evidence>